<accession>A0A9X0CU38</accession>
<dbReference type="AlphaFoldDB" id="A0A9X0CU38"/>
<proteinExistence type="predicted"/>
<dbReference type="EMBL" id="MU826414">
    <property type="protein sequence ID" value="KAJ7376107.1"/>
    <property type="molecule type" value="Genomic_DNA"/>
</dbReference>
<feature type="region of interest" description="Disordered" evidence="1">
    <location>
        <begin position="86"/>
        <end position="107"/>
    </location>
</feature>
<keyword evidence="3" id="KW-1185">Reference proteome</keyword>
<name>A0A9X0CU38_9CNID</name>
<evidence type="ECO:0000313" key="2">
    <source>
        <dbReference type="EMBL" id="KAJ7376107.1"/>
    </source>
</evidence>
<comment type="caution">
    <text evidence="2">The sequence shown here is derived from an EMBL/GenBank/DDBJ whole genome shotgun (WGS) entry which is preliminary data.</text>
</comment>
<feature type="compositionally biased region" description="Basic and acidic residues" evidence="1">
    <location>
        <begin position="95"/>
        <end position="107"/>
    </location>
</feature>
<dbReference type="Proteomes" id="UP001163046">
    <property type="component" value="Unassembled WGS sequence"/>
</dbReference>
<evidence type="ECO:0000313" key="3">
    <source>
        <dbReference type="Proteomes" id="UP001163046"/>
    </source>
</evidence>
<gene>
    <name evidence="2" type="ORF">OS493_036871</name>
</gene>
<sequence>MEASASLARLRRAGEEVDLIVFKEKTTVMPIGNTPVVAESLHQPHQGNDKPTLYIYIIEEESPTVVWSSDAYEWVISGFHNDCTNGNPTIIGGRMQDKAGRSEAKME</sequence>
<organism evidence="2 3">
    <name type="scientific">Desmophyllum pertusum</name>
    <dbReference type="NCBI Taxonomy" id="174260"/>
    <lineage>
        <taxon>Eukaryota</taxon>
        <taxon>Metazoa</taxon>
        <taxon>Cnidaria</taxon>
        <taxon>Anthozoa</taxon>
        <taxon>Hexacorallia</taxon>
        <taxon>Scleractinia</taxon>
        <taxon>Caryophylliina</taxon>
        <taxon>Caryophylliidae</taxon>
        <taxon>Desmophyllum</taxon>
    </lineage>
</organism>
<reference evidence="2" key="1">
    <citation type="submission" date="2023-01" db="EMBL/GenBank/DDBJ databases">
        <title>Genome assembly of the deep-sea coral Lophelia pertusa.</title>
        <authorList>
            <person name="Herrera S."/>
            <person name="Cordes E."/>
        </authorList>
    </citation>
    <scope>NUCLEOTIDE SEQUENCE</scope>
    <source>
        <strain evidence="2">USNM1676648</strain>
        <tissue evidence="2">Polyp</tissue>
    </source>
</reference>
<protein>
    <submittedName>
        <fullName evidence="2">Uncharacterized protein</fullName>
    </submittedName>
</protein>
<evidence type="ECO:0000256" key="1">
    <source>
        <dbReference type="SAM" id="MobiDB-lite"/>
    </source>
</evidence>